<gene>
    <name evidence="7" type="ORF">MBFIL_15820</name>
</gene>
<comment type="similarity">
    <text evidence="2">Belongs to the nitroreductase family.</text>
</comment>
<comment type="cofactor">
    <cofactor evidence="1">
        <name>FMN</name>
        <dbReference type="ChEBI" id="CHEBI:58210"/>
    </cofactor>
</comment>
<dbReference type="PANTHER" id="PTHR43673:SF2">
    <property type="entry name" value="NITROREDUCTASE"/>
    <property type="match status" value="1"/>
</dbReference>
<dbReference type="CDD" id="cd02062">
    <property type="entry name" value="Nitro_FMN_reductase"/>
    <property type="match status" value="1"/>
</dbReference>
<dbReference type="AlphaFoldDB" id="A0A162FJL6"/>
<keyword evidence="3" id="KW-0285">Flavoprotein</keyword>
<evidence type="ECO:0000256" key="1">
    <source>
        <dbReference type="ARBA" id="ARBA00001917"/>
    </source>
</evidence>
<proteinExistence type="inferred from homology"/>
<keyword evidence="5" id="KW-0560">Oxidoreductase</keyword>
<dbReference type="InterPro" id="IPR000415">
    <property type="entry name" value="Nitroreductase-like"/>
</dbReference>
<dbReference type="PANTHER" id="PTHR43673">
    <property type="entry name" value="NAD(P)H NITROREDUCTASE YDGI-RELATED"/>
    <property type="match status" value="1"/>
</dbReference>
<dbReference type="PATRIC" id="fig|55758.3.peg.1783"/>
<dbReference type="SUPFAM" id="SSF55469">
    <property type="entry name" value="FMN-dependent nitroreductase-like"/>
    <property type="match status" value="1"/>
</dbReference>
<feature type="domain" description="Nitroreductase" evidence="6">
    <location>
        <begin position="11"/>
        <end position="166"/>
    </location>
</feature>
<protein>
    <submittedName>
        <fullName evidence="7">Nitroreductase A</fullName>
    </submittedName>
</protein>
<evidence type="ECO:0000313" key="8">
    <source>
        <dbReference type="Proteomes" id="UP000077066"/>
    </source>
</evidence>
<evidence type="ECO:0000259" key="6">
    <source>
        <dbReference type="Pfam" id="PF00881"/>
    </source>
</evidence>
<evidence type="ECO:0000256" key="4">
    <source>
        <dbReference type="ARBA" id="ARBA00022643"/>
    </source>
</evidence>
<dbReference type="Proteomes" id="UP000077066">
    <property type="component" value="Unassembled WGS sequence"/>
</dbReference>
<dbReference type="InterPro" id="IPR029479">
    <property type="entry name" value="Nitroreductase"/>
</dbReference>
<dbReference type="EMBL" id="LWMT01000261">
    <property type="protein sequence ID" value="KZX10970.1"/>
    <property type="molecule type" value="Genomic_DNA"/>
</dbReference>
<evidence type="ECO:0000256" key="2">
    <source>
        <dbReference type="ARBA" id="ARBA00007118"/>
    </source>
</evidence>
<evidence type="ECO:0000256" key="5">
    <source>
        <dbReference type="ARBA" id="ARBA00023002"/>
    </source>
</evidence>
<dbReference type="Gene3D" id="3.40.109.10">
    <property type="entry name" value="NADH Oxidase"/>
    <property type="match status" value="1"/>
</dbReference>
<evidence type="ECO:0000256" key="3">
    <source>
        <dbReference type="ARBA" id="ARBA00022630"/>
    </source>
</evidence>
<organism evidence="7 8">
    <name type="scientific">Methanobrevibacter filiformis</name>
    <dbReference type="NCBI Taxonomy" id="55758"/>
    <lineage>
        <taxon>Archaea</taxon>
        <taxon>Methanobacteriati</taxon>
        <taxon>Methanobacteriota</taxon>
        <taxon>Methanomada group</taxon>
        <taxon>Methanobacteria</taxon>
        <taxon>Methanobacteriales</taxon>
        <taxon>Methanobacteriaceae</taxon>
        <taxon>Methanobrevibacter</taxon>
    </lineage>
</organism>
<comment type="caution">
    <text evidence="7">The sequence shown here is derived from an EMBL/GenBank/DDBJ whole genome shotgun (WGS) entry which is preliminary data.</text>
</comment>
<dbReference type="STRING" id="55758.MBFIL_15820"/>
<dbReference type="Pfam" id="PF00881">
    <property type="entry name" value="Nitroreductase"/>
    <property type="match status" value="1"/>
</dbReference>
<keyword evidence="8" id="KW-1185">Reference proteome</keyword>
<sequence length="186" mass="20233">MVINMSIFNVIEKRRSIRSYLDENVNEDDLKKIVDTGKIAPIAGEFQITVVQNKDLIQKINDVALDTMKNSGNEFLESRAAIPGYQPLYGAPTLILLSAPEENIYGALTTSAAAENIILAATALEYGTCYAITPTLPFISPAGDEIAKELGLPEGFKVLIGVLIGKADESEEIAERAELDNINYVK</sequence>
<evidence type="ECO:0000313" key="7">
    <source>
        <dbReference type="EMBL" id="KZX10970.1"/>
    </source>
</evidence>
<accession>A0A162FJL6</accession>
<keyword evidence="4" id="KW-0288">FMN</keyword>
<dbReference type="GO" id="GO:0016491">
    <property type="term" value="F:oxidoreductase activity"/>
    <property type="evidence" value="ECO:0007669"/>
    <property type="project" value="UniProtKB-KW"/>
</dbReference>
<reference evidence="7 8" key="1">
    <citation type="submission" date="2016-04" db="EMBL/GenBank/DDBJ databases">
        <title>Genome sequence of Methanobrevibacter filiformis DSM 11501.</title>
        <authorList>
            <person name="Poehlein A."/>
            <person name="Seedorf H."/>
            <person name="Daniel R."/>
        </authorList>
    </citation>
    <scope>NUCLEOTIDE SEQUENCE [LARGE SCALE GENOMIC DNA]</scope>
    <source>
        <strain evidence="7 8">DSM 11501</strain>
    </source>
</reference>
<name>A0A162FJL6_9EURY</name>